<dbReference type="InterPro" id="IPR044960">
    <property type="entry name" value="RCA-like"/>
</dbReference>
<keyword evidence="2" id="KW-0547">Nucleotide-binding</keyword>
<dbReference type="PANTHER" id="PTHR32429">
    <property type="match status" value="1"/>
</dbReference>
<keyword evidence="6" id="KW-1185">Reference proteome</keyword>
<dbReference type="GeneID" id="25740623"/>
<evidence type="ECO:0000256" key="1">
    <source>
        <dbReference type="ARBA" id="ARBA00004470"/>
    </source>
</evidence>
<dbReference type="RefSeq" id="XP_013899230.1">
    <property type="nucleotide sequence ID" value="XM_014043776.1"/>
</dbReference>
<protein>
    <recommendedName>
        <fullName evidence="4">Ribulose bisphosphate carboxylase/oxygenase activase AAA helical domain-containing protein</fullName>
    </recommendedName>
</protein>
<name>A0A0D2N1V5_9CHLO</name>
<sequence length="148" mass="16983">MDKFYWDPSFEDKVEIVLQMYRDDGVTRADVEALLTRFGNQGLDFFGHLRSSTYDNQIRDWIEQITGSKFDAEKINFSELHRRLVKQKDLPQFDPVTATLGMLVAEGERLVAEQDAVNANKLSEEYLKHLREAKKRSAWGGIGLQGDG</sequence>
<keyword evidence="3" id="KW-0067">ATP-binding</keyword>
<organism evidence="5 6">
    <name type="scientific">Monoraphidium neglectum</name>
    <dbReference type="NCBI Taxonomy" id="145388"/>
    <lineage>
        <taxon>Eukaryota</taxon>
        <taxon>Viridiplantae</taxon>
        <taxon>Chlorophyta</taxon>
        <taxon>core chlorophytes</taxon>
        <taxon>Chlorophyceae</taxon>
        <taxon>CS clade</taxon>
        <taxon>Sphaeropleales</taxon>
        <taxon>Selenastraceae</taxon>
        <taxon>Monoraphidium</taxon>
    </lineage>
</organism>
<evidence type="ECO:0000259" key="4">
    <source>
        <dbReference type="Pfam" id="PF21228"/>
    </source>
</evidence>
<dbReference type="Proteomes" id="UP000054498">
    <property type="component" value="Unassembled WGS sequence"/>
</dbReference>
<evidence type="ECO:0000256" key="3">
    <source>
        <dbReference type="ARBA" id="ARBA00022840"/>
    </source>
</evidence>
<accession>A0A0D2N1V5</accession>
<dbReference type="EMBL" id="KK101622">
    <property type="protein sequence ID" value="KIZ00211.1"/>
    <property type="molecule type" value="Genomic_DNA"/>
</dbReference>
<dbReference type="OrthoDB" id="2014558at2759"/>
<gene>
    <name evidence="5" type="ORF">MNEG_7747</name>
</gene>
<feature type="domain" description="Ribulose bisphosphate carboxylase/oxygenase activase AAA helical" evidence="4">
    <location>
        <begin position="11"/>
        <end position="114"/>
    </location>
</feature>
<proteinExistence type="predicted"/>
<dbReference type="InterPro" id="IPR048571">
    <property type="entry name" value="RuBisCO_activase_AAA_helical"/>
</dbReference>
<dbReference type="GO" id="GO:0005524">
    <property type="term" value="F:ATP binding"/>
    <property type="evidence" value="ECO:0007669"/>
    <property type="project" value="UniProtKB-KW"/>
</dbReference>
<evidence type="ECO:0000256" key="2">
    <source>
        <dbReference type="ARBA" id="ARBA00022741"/>
    </source>
</evidence>
<dbReference type="Pfam" id="PF21228">
    <property type="entry name" value="RuBisCO_activase_AAA_helical"/>
    <property type="match status" value="1"/>
</dbReference>
<dbReference type="PANTHER" id="PTHR32429:SF11">
    <property type="entry name" value="RIBULOSE BISPHOSPHATE CARBOXYLASE_OXYGENASE ACTIVASE, CHLOROPLASTIC"/>
    <property type="match status" value="1"/>
</dbReference>
<reference evidence="5 6" key="1">
    <citation type="journal article" date="2013" name="BMC Genomics">
        <title>Reconstruction of the lipid metabolism for the microalga Monoraphidium neglectum from its genome sequence reveals characteristics suitable for biofuel production.</title>
        <authorList>
            <person name="Bogen C."/>
            <person name="Al-Dilaimi A."/>
            <person name="Albersmeier A."/>
            <person name="Wichmann J."/>
            <person name="Grundmann M."/>
            <person name="Rupp O."/>
            <person name="Lauersen K.J."/>
            <person name="Blifernez-Klassen O."/>
            <person name="Kalinowski J."/>
            <person name="Goesmann A."/>
            <person name="Mussgnug J.H."/>
            <person name="Kruse O."/>
        </authorList>
    </citation>
    <scope>NUCLEOTIDE SEQUENCE [LARGE SCALE GENOMIC DNA]</scope>
    <source>
        <strain evidence="5 6">SAG 48.87</strain>
    </source>
</reference>
<dbReference type="STRING" id="145388.A0A0D2N1V5"/>
<evidence type="ECO:0000313" key="5">
    <source>
        <dbReference type="EMBL" id="KIZ00211.1"/>
    </source>
</evidence>
<comment type="subcellular location">
    <subcellularLocation>
        <location evidence="1">Plastid</location>
        <location evidence="1">Chloroplast stroma</location>
    </subcellularLocation>
</comment>
<dbReference type="GO" id="GO:0009570">
    <property type="term" value="C:chloroplast stroma"/>
    <property type="evidence" value="ECO:0007669"/>
    <property type="project" value="UniProtKB-SubCell"/>
</dbReference>
<evidence type="ECO:0000313" key="6">
    <source>
        <dbReference type="Proteomes" id="UP000054498"/>
    </source>
</evidence>
<dbReference type="KEGG" id="mng:MNEG_7747"/>
<dbReference type="Gene3D" id="1.10.8.1070">
    <property type="match status" value="1"/>
</dbReference>
<dbReference type="AlphaFoldDB" id="A0A0D2N1V5"/>